<sequence>MPQIRHPVQYVVHLVGFRHYSALRPSEFFRPAVRTEAPPGRLLDGTPRPATPAAAVEEEEELAAARSRSKRRLKCAPRSYYRQCVLPSRGEGREKGRRQGEVVRAGPRRRCCCCGCRARARFLLLAAVAAAGTAPRGARPGPEGPDKAAG</sequence>
<dbReference type="AlphaFoldDB" id="A0A0A9FNZ9"/>
<reference evidence="1" key="2">
    <citation type="journal article" date="2015" name="Data Brief">
        <title>Shoot transcriptome of the giant reed, Arundo donax.</title>
        <authorList>
            <person name="Barrero R.A."/>
            <person name="Guerrero F.D."/>
            <person name="Moolhuijzen P."/>
            <person name="Goolsby J.A."/>
            <person name="Tidwell J."/>
            <person name="Bellgard S.E."/>
            <person name="Bellgard M.I."/>
        </authorList>
    </citation>
    <scope>NUCLEOTIDE SEQUENCE</scope>
    <source>
        <tissue evidence="1">Shoot tissue taken approximately 20 cm above the soil surface</tissue>
    </source>
</reference>
<name>A0A0A9FNZ9_ARUDO</name>
<dbReference type="EMBL" id="GBRH01185875">
    <property type="protein sequence ID" value="JAE12021.1"/>
    <property type="molecule type" value="Transcribed_RNA"/>
</dbReference>
<organism evidence="1">
    <name type="scientific">Arundo donax</name>
    <name type="common">Giant reed</name>
    <name type="synonym">Donax arundinaceus</name>
    <dbReference type="NCBI Taxonomy" id="35708"/>
    <lineage>
        <taxon>Eukaryota</taxon>
        <taxon>Viridiplantae</taxon>
        <taxon>Streptophyta</taxon>
        <taxon>Embryophyta</taxon>
        <taxon>Tracheophyta</taxon>
        <taxon>Spermatophyta</taxon>
        <taxon>Magnoliopsida</taxon>
        <taxon>Liliopsida</taxon>
        <taxon>Poales</taxon>
        <taxon>Poaceae</taxon>
        <taxon>PACMAD clade</taxon>
        <taxon>Arundinoideae</taxon>
        <taxon>Arundineae</taxon>
        <taxon>Arundo</taxon>
    </lineage>
</organism>
<evidence type="ECO:0000313" key="1">
    <source>
        <dbReference type="EMBL" id="JAE12021.1"/>
    </source>
</evidence>
<accession>A0A0A9FNZ9</accession>
<protein>
    <submittedName>
        <fullName evidence="1">ACC2</fullName>
    </submittedName>
</protein>
<reference evidence="1" key="1">
    <citation type="submission" date="2014-09" db="EMBL/GenBank/DDBJ databases">
        <authorList>
            <person name="Magalhaes I.L.F."/>
            <person name="Oliveira U."/>
            <person name="Santos F.R."/>
            <person name="Vidigal T.H.D.A."/>
            <person name="Brescovit A.D."/>
            <person name="Santos A.J."/>
        </authorList>
    </citation>
    <scope>NUCLEOTIDE SEQUENCE</scope>
    <source>
        <tissue evidence="1">Shoot tissue taken approximately 20 cm above the soil surface</tissue>
    </source>
</reference>
<proteinExistence type="predicted"/>